<protein>
    <submittedName>
        <fullName evidence="3">Uncharacterized protein</fullName>
    </submittedName>
</protein>
<evidence type="ECO:0000256" key="2">
    <source>
        <dbReference type="SAM" id="Phobius"/>
    </source>
</evidence>
<organism evidence="3 4">
    <name type="scientific">Apophysomyces ossiformis</name>
    <dbReference type="NCBI Taxonomy" id="679940"/>
    <lineage>
        <taxon>Eukaryota</taxon>
        <taxon>Fungi</taxon>
        <taxon>Fungi incertae sedis</taxon>
        <taxon>Mucoromycota</taxon>
        <taxon>Mucoromycotina</taxon>
        <taxon>Mucoromycetes</taxon>
        <taxon>Mucorales</taxon>
        <taxon>Mucorineae</taxon>
        <taxon>Mucoraceae</taxon>
        <taxon>Apophysomyces</taxon>
    </lineage>
</organism>
<evidence type="ECO:0000313" key="3">
    <source>
        <dbReference type="EMBL" id="KAF7732868.1"/>
    </source>
</evidence>
<proteinExistence type="predicted"/>
<keyword evidence="2" id="KW-1133">Transmembrane helix</keyword>
<evidence type="ECO:0000313" key="4">
    <source>
        <dbReference type="Proteomes" id="UP000605846"/>
    </source>
</evidence>
<keyword evidence="4" id="KW-1185">Reference proteome</keyword>
<dbReference type="EMBL" id="JABAYA010000001">
    <property type="protein sequence ID" value="KAF7732868.1"/>
    <property type="molecule type" value="Genomic_DNA"/>
</dbReference>
<comment type="caution">
    <text evidence="3">The sequence shown here is derived from an EMBL/GenBank/DDBJ whole genome shotgun (WGS) entry which is preliminary data.</text>
</comment>
<feature type="region of interest" description="Disordered" evidence="1">
    <location>
        <begin position="295"/>
        <end position="315"/>
    </location>
</feature>
<dbReference type="OrthoDB" id="73465at2759"/>
<keyword evidence="2" id="KW-0812">Transmembrane</keyword>
<reference evidence="3" key="1">
    <citation type="submission" date="2020-01" db="EMBL/GenBank/DDBJ databases">
        <title>Genome Sequencing of Three Apophysomyces-Like Fungal Strains Confirms a Novel Fungal Genus in the Mucoromycota with divergent Burkholderia-like Endosymbiotic Bacteria.</title>
        <authorList>
            <person name="Stajich J.E."/>
            <person name="Macias A.M."/>
            <person name="Carter-House D."/>
            <person name="Lovett B."/>
            <person name="Kasson L.R."/>
            <person name="Berry K."/>
            <person name="Grigoriev I."/>
            <person name="Chang Y."/>
            <person name="Spatafora J."/>
            <person name="Kasson M.T."/>
        </authorList>
    </citation>
    <scope>NUCLEOTIDE SEQUENCE</scope>
    <source>
        <strain evidence="3">NRRL A-21654</strain>
    </source>
</reference>
<name>A0A8H7BU27_9FUNG</name>
<dbReference type="Proteomes" id="UP000605846">
    <property type="component" value="Unassembled WGS sequence"/>
</dbReference>
<sequence length="349" mass="39675">MTDHTDNTTRMYPQAILKQYTHIPVQPQWSPYDMNAQFNSDVTWYFTNEPKPITQQQTDLLRTTIHEFLHGLGFISSWNADLYQRFQPYLPTLNPFLTPKPLTPPNQLAEVANNVETSQGPQPFWGFVEFPLDKLLVHDGQRLTDMTRSLNHWFNGNVMFSSIVDMVNAWYASSDVRASAEHVYKVGTTPRDVAIHVNNTTLWVETSLVPFADGSSFSHVDLDLYQHSEDYLMVYDASRGIDVKMLTRMYSHGPIGPKLIQTLIGLGYVVRGHPAPVRPDLSYWNPSKDLVGTTTNPSPSLQAFPTGPARLHTDKDKTKRSAACSLVISNLYFYSLTMMLCWLAVWTVI</sequence>
<feature type="transmembrane region" description="Helical" evidence="2">
    <location>
        <begin position="331"/>
        <end position="348"/>
    </location>
</feature>
<accession>A0A8H7BU27</accession>
<dbReference type="AlphaFoldDB" id="A0A8H7BU27"/>
<gene>
    <name evidence="3" type="ORF">EC973_000144</name>
</gene>
<keyword evidence="2" id="KW-0472">Membrane</keyword>
<evidence type="ECO:0000256" key="1">
    <source>
        <dbReference type="SAM" id="MobiDB-lite"/>
    </source>
</evidence>